<dbReference type="Gene3D" id="3.40.50.2000">
    <property type="entry name" value="Glycogen Phosphorylase B"/>
    <property type="match status" value="1"/>
</dbReference>
<feature type="transmembrane region" description="Helical" evidence="2">
    <location>
        <begin position="51"/>
        <end position="73"/>
    </location>
</feature>
<reference evidence="3 4" key="1">
    <citation type="journal article" date="2015" name="Genome Announc.">
        <title>Draft Genome Sequence of the Terrestrial Cyanobacterium Scytonema millei VB511283, Isolated from Eastern India.</title>
        <authorList>
            <person name="Sen D."/>
            <person name="Chandrababunaidu M.M."/>
            <person name="Singh D."/>
            <person name="Sanghi N."/>
            <person name="Ghorai A."/>
            <person name="Mishra G.P."/>
            <person name="Madduluri M."/>
            <person name="Adhikary S.P."/>
            <person name="Tripathy S."/>
        </authorList>
    </citation>
    <scope>NUCLEOTIDE SEQUENCE [LARGE SCALE GENOMIC DNA]</scope>
    <source>
        <strain evidence="3 4">VB511283</strain>
    </source>
</reference>
<accession>A0A9X5I3G9</accession>
<keyword evidence="4" id="KW-1185">Reference proteome</keyword>
<evidence type="ECO:0000256" key="1">
    <source>
        <dbReference type="SAM" id="MobiDB-lite"/>
    </source>
</evidence>
<dbReference type="EMBL" id="JTJC03000001">
    <property type="protein sequence ID" value="NHC33945.1"/>
    <property type="molecule type" value="Genomic_DNA"/>
</dbReference>
<comment type="caution">
    <text evidence="3">The sequence shown here is derived from an EMBL/GenBank/DDBJ whole genome shotgun (WGS) entry which is preliminary data.</text>
</comment>
<dbReference type="Proteomes" id="UP000031532">
    <property type="component" value="Unassembled WGS sequence"/>
</dbReference>
<keyword evidence="2" id="KW-0812">Transmembrane</keyword>
<keyword evidence="2" id="KW-0472">Membrane</keyword>
<dbReference type="OrthoDB" id="9790710at2"/>
<protein>
    <submittedName>
        <fullName evidence="3">Glycosyltransferase family 4 protein</fullName>
    </submittedName>
</protein>
<organism evidence="3 4">
    <name type="scientific">Scytonema millei VB511283</name>
    <dbReference type="NCBI Taxonomy" id="1245923"/>
    <lineage>
        <taxon>Bacteria</taxon>
        <taxon>Bacillati</taxon>
        <taxon>Cyanobacteriota</taxon>
        <taxon>Cyanophyceae</taxon>
        <taxon>Nostocales</taxon>
        <taxon>Scytonemataceae</taxon>
        <taxon>Scytonema</taxon>
    </lineage>
</organism>
<dbReference type="SUPFAM" id="SSF53756">
    <property type="entry name" value="UDP-Glycosyltransferase/glycogen phosphorylase"/>
    <property type="match status" value="1"/>
</dbReference>
<dbReference type="RefSeq" id="WP_039715414.1">
    <property type="nucleotide sequence ID" value="NZ_JTJC03000001.1"/>
</dbReference>
<sequence>MSTDTRAIKILLYGKSFPVNYRSKVLIDLLQRSHYCVAQFNPDFYWTSNKFLAIFAWIDLFVKAIFADVIYLLPKNTIYIKNALWVAKLLRKKLIVEMHISLYDNYVKEYKTIQIDDKKAKAFKEFDILALTKSDYLIHSADYELVYWEKLLDIHVDRGKVFIAPNCNTSTTLLHQRSFMQDGVLKICWWGTFIPLHGIDKILQAMQTLKEKEVKFTCNLFGVDRPIFSTYTEKIQLANLGDCVFLRKDLNFADGSLPKYLVENCDLALGIFGDGDAARHALPNKLNEALAMRLPILTMNAPALTEFFNPEVDFWTCEPTAESIVMSILNIIHGVAYPVDWEQSRQKVVNTFNAVRYQEVLKQVLGKATPNILPKENQNSESGVLTTGRAALN</sequence>
<proteinExistence type="predicted"/>
<evidence type="ECO:0000313" key="3">
    <source>
        <dbReference type="EMBL" id="NHC33945.1"/>
    </source>
</evidence>
<name>A0A9X5I3G9_9CYAN</name>
<gene>
    <name evidence="3" type="ORF">QH73_0004575</name>
</gene>
<keyword evidence="2" id="KW-1133">Transmembrane helix</keyword>
<feature type="region of interest" description="Disordered" evidence="1">
    <location>
        <begin position="372"/>
        <end position="393"/>
    </location>
</feature>
<evidence type="ECO:0000313" key="4">
    <source>
        <dbReference type="Proteomes" id="UP000031532"/>
    </source>
</evidence>
<evidence type="ECO:0000256" key="2">
    <source>
        <dbReference type="SAM" id="Phobius"/>
    </source>
</evidence>
<dbReference type="AlphaFoldDB" id="A0A9X5I3G9"/>
<feature type="compositionally biased region" description="Polar residues" evidence="1">
    <location>
        <begin position="376"/>
        <end position="385"/>
    </location>
</feature>